<keyword evidence="3" id="KW-0472">Membrane</keyword>
<dbReference type="GO" id="GO:0016787">
    <property type="term" value="F:hydrolase activity"/>
    <property type="evidence" value="ECO:0007669"/>
    <property type="project" value="UniProtKB-KW"/>
</dbReference>
<name>A0A419DA39_9BACT</name>
<evidence type="ECO:0000256" key="2">
    <source>
        <dbReference type="SAM" id="MobiDB-lite"/>
    </source>
</evidence>
<evidence type="ECO:0000313" key="5">
    <source>
        <dbReference type="Proteomes" id="UP000285655"/>
    </source>
</evidence>
<keyword evidence="3" id="KW-0812">Transmembrane</keyword>
<dbReference type="Pfam" id="PF04203">
    <property type="entry name" value="Sortase"/>
    <property type="match status" value="1"/>
</dbReference>
<gene>
    <name evidence="4" type="ORF">C4544_06320</name>
</gene>
<dbReference type="AlphaFoldDB" id="A0A419DA39"/>
<keyword evidence="1" id="KW-0378">Hydrolase</keyword>
<sequence length="392" mass="45121">MSNSKGRHRKEYHEPKISEIEKLVSSFRSAHGHDKLMDSLRSILGEKPKTLHKAKKEDTKGSAEPKISELEKIFQHFKEIHGEEKLKQSLNEATGRDNQKPHKKDKTKEHNIYVDREIKFKKVKSKDVAKDIINTAKSFYGFVREKLKYKKYRYPAIAISILMGIYLLFNLPLLYMRMNWEKPADTQKLIVKTQETVQKKMADSATLAPGEVVPAESRLIIPKINVNTPIVYANTKDEKVVQDLLHNGVVHYQDTAKPGEVGNSFITGHSSNYWWDTGKYNYVFTLLDKLERGDQAVVYYNNKKFVYTVRDKLVVEGSDMSVLAPTDTPVLSLMTCTPPGTSWKRLVVRFDITDPVFHKPETVTKENVVEVPKEKEKKPGLISRFFSFFMPN</sequence>
<dbReference type="InterPro" id="IPR005754">
    <property type="entry name" value="Sortase"/>
</dbReference>
<reference evidence="4 5" key="1">
    <citation type="journal article" date="2017" name="ISME J.">
        <title>Energy and carbon metabolisms in a deep terrestrial subsurface fluid microbial community.</title>
        <authorList>
            <person name="Momper L."/>
            <person name="Jungbluth S.P."/>
            <person name="Lee M.D."/>
            <person name="Amend J.P."/>
        </authorList>
    </citation>
    <scope>NUCLEOTIDE SEQUENCE [LARGE SCALE GENOMIC DNA]</scope>
    <source>
        <strain evidence="4">SURF_29</strain>
    </source>
</reference>
<dbReference type="InterPro" id="IPR023365">
    <property type="entry name" value="Sortase_dom-sf"/>
</dbReference>
<organism evidence="4 5">
    <name type="scientific">candidate division WS5 bacterium</name>
    <dbReference type="NCBI Taxonomy" id="2093353"/>
    <lineage>
        <taxon>Bacteria</taxon>
        <taxon>candidate division WS5</taxon>
    </lineage>
</organism>
<feature type="compositionally biased region" description="Basic and acidic residues" evidence="2">
    <location>
        <begin position="94"/>
        <end position="108"/>
    </location>
</feature>
<proteinExistence type="predicted"/>
<dbReference type="SUPFAM" id="SSF63817">
    <property type="entry name" value="Sortase"/>
    <property type="match status" value="1"/>
</dbReference>
<keyword evidence="3" id="KW-1133">Transmembrane helix</keyword>
<dbReference type="Proteomes" id="UP000285655">
    <property type="component" value="Unassembled WGS sequence"/>
</dbReference>
<dbReference type="EMBL" id="QZJW01000055">
    <property type="protein sequence ID" value="RJO59957.1"/>
    <property type="molecule type" value="Genomic_DNA"/>
</dbReference>
<feature type="region of interest" description="Disordered" evidence="2">
    <location>
        <begin position="86"/>
        <end position="108"/>
    </location>
</feature>
<dbReference type="Gene3D" id="2.40.260.10">
    <property type="entry name" value="Sortase"/>
    <property type="match status" value="1"/>
</dbReference>
<protein>
    <submittedName>
        <fullName evidence="4">Class E sortase</fullName>
    </submittedName>
</protein>
<dbReference type="CDD" id="cd05830">
    <property type="entry name" value="Sortase_E"/>
    <property type="match status" value="1"/>
</dbReference>
<feature type="transmembrane region" description="Helical" evidence="3">
    <location>
        <begin position="154"/>
        <end position="175"/>
    </location>
</feature>
<accession>A0A419DA39</accession>
<dbReference type="NCBIfam" id="TIGR01076">
    <property type="entry name" value="sortase_fam"/>
    <property type="match status" value="1"/>
</dbReference>
<evidence type="ECO:0000313" key="4">
    <source>
        <dbReference type="EMBL" id="RJO59957.1"/>
    </source>
</evidence>
<evidence type="ECO:0000256" key="3">
    <source>
        <dbReference type="SAM" id="Phobius"/>
    </source>
</evidence>
<evidence type="ECO:0000256" key="1">
    <source>
        <dbReference type="ARBA" id="ARBA00022801"/>
    </source>
</evidence>
<dbReference type="InterPro" id="IPR042003">
    <property type="entry name" value="Sortase_E"/>
</dbReference>
<comment type="caution">
    <text evidence="4">The sequence shown here is derived from an EMBL/GenBank/DDBJ whole genome shotgun (WGS) entry which is preliminary data.</text>
</comment>